<evidence type="ECO:0000313" key="1">
    <source>
        <dbReference type="EMBL" id="MCL9768891.1"/>
    </source>
</evidence>
<keyword evidence="2" id="KW-1185">Reference proteome</keyword>
<dbReference type="InterPro" id="IPR046904">
    <property type="entry name" value="ABC-3C_MC2"/>
</dbReference>
<evidence type="ECO:0000313" key="2">
    <source>
        <dbReference type="Proteomes" id="UP001203342"/>
    </source>
</evidence>
<comment type="caution">
    <text evidence="1">The sequence shown here is derived from an EMBL/GenBank/DDBJ whole genome shotgun (WGS) entry which is preliminary data.</text>
</comment>
<dbReference type="Pfam" id="PF20288">
    <property type="entry name" value="MC2"/>
    <property type="match status" value="1"/>
</dbReference>
<dbReference type="EMBL" id="JAMLJN010000001">
    <property type="protein sequence ID" value="MCL9768891.1"/>
    <property type="molecule type" value="Genomic_DNA"/>
</dbReference>
<reference evidence="1 2" key="1">
    <citation type="submission" date="2022-05" db="EMBL/GenBank/DDBJ databases">
        <title>Flavobacterium sp., isolated from activated sludge.</title>
        <authorList>
            <person name="Ran Q."/>
        </authorList>
    </citation>
    <scope>NUCLEOTIDE SEQUENCE [LARGE SCALE GENOMIC DNA]</scope>
    <source>
        <strain evidence="1 2">HXWNR69</strain>
    </source>
</reference>
<proteinExistence type="predicted"/>
<accession>A0ABT0TD55</accession>
<dbReference type="Proteomes" id="UP001203342">
    <property type="component" value="Unassembled WGS sequence"/>
</dbReference>
<protein>
    <submittedName>
        <fullName evidence="1">Uncharacterized protein</fullName>
    </submittedName>
</protein>
<name>A0ABT0TD55_9FLAO</name>
<sequence length="156" mass="18604">MIKLEGKYKYLIGMMRVLTLMSAFEKSKSYQMTFDKLILLDFYMRFPKTMLNLENYSLDFEELYSFYHSYPDREYYQEILRILISKKLIEKEIRNSNFIYTISHSGYELVNSIDNLYSKNLISTALLIKKNISKLSEANMKEEISSKSLNNIHLLI</sequence>
<organism evidence="1 2">
    <name type="scientific">Flavobacterium fragile</name>
    <dbReference type="NCBI Taxonomy" id="2949085"/>
    <lineage>
        <taxon>Bacteria</taxon>
        <taxon>Pseudomonadati</taxon>
        <taxon>Bacteroidota</taxon>
        <taxon>Flavobacteriia</taxon>
        <taxon>Flavobacteriales</taxon>
        <taxon>Flavobacteriaceae</taxon>
        <taxon>Flavobacterium</taxon>
    </lineage>
</organism>
<gene>
    <name evidence="1" type="ORF">NAT47_00500</name>
</gene>
<dbReference type="RefSeq" id="WP_250579405.1">
    <property type="nucleotide sequence ID" value="NZ_JAMLJN010000001.1"/>
</dbReference>